<organism evidence="1 2">
    <name type="scientific">Lepraria finkii</name>
    <dbReference type="NCBI Taxonomy" id="1340010"/>
    <lineage>
        <taxon>Eukaryota</taxon>
        <taxon>Fungi</taxon>
        <taxon>Dikarya</taxon>
        <taxon>Ascomycota</taxon>
        <taxon>Pezizomycotina</taxon>
        <taxon>Lecanoromycetes</taxon>
        <taxon>OSLEUM clade</taxon>
        <taxon>Lecanoromycetidae</taxon>
        <taxon>Lecanorales</taxon>
        <taxon>Lecanorineae</taxon>
        <taxon>Stereocaulaceae</taxon>
        <taxon>Lepraria</taxon>
    </lineage>
</organism>
<name>A0ABR4AXF9_9LECA</name>
<proteinExistence type="predicted"/>
<protein>
    <submittedName>
        <fullName evidence="1">Uncharacterized protein</fullName>
    </submittedName>
</protein>
<dbReference type="EMBL" id="JBHFEH010000050">
    <property type="protein sequence ID" value="KAL2050244.1"/>
    <property type="molecule type" value="Genomic_DNA"/>
</dbReference>
<sequence length="124" mass="14462">MFIWRHPYPDLCVRNIMQYAVVLYGAVRTLQFLSGYHRMDLSKLVPKAFSPFHSTSMLHHRRFVMRTPPLTKSLRRNDFLTHSRISAGERSALSSLARTSLSIHTSRVAQHQAYTEIIASLWYQ</sequence>
<comment type="caution">
    <text evidence="1">The sequence shown here is derived from an EMBL/GenBank/DDBJ whole genome shotgun (WGS) entry which is preliminary data.</text>
</comment>
<keyword evidence="2" id="KW-1185">Reference proteome</keyword>
<accession>A0ABR4AXF9</accession>
<evidence type="ECO:0000313" key="2">
    <source>
        <dbReference type="Proteomes" id="UP001590951"/>
    </source>
</evidence>
<gene>
    <name evidence="1" type="ORF">ABVK25_009471</name>
</gene>
<evidence type="ECO:0000313" key="1">
    <source>
        <dbReference type="EMBL" id="KAL2050244.1"/>
    </source>
</evidence>
<dbReference type="Proteomes" id="UP001590951">
    <property type="component" value="Unassembled WGS sequence"/>
</dbReference>
<reference evidence="1 2" key="1">
    <citation type="submission" date="2024-09" db="EMBL/GenBank/DDBJ databases">
        <title>Rethinking Asexuality: The Enigmatic Case of Functional Sexual Genes in Lepraria (Stereocaulaceae).</title>
        <authorList>
            <person name="Doellman M."/>
            <person name="Sun Y."/>
            <person name="Barcenas-Pena A."/>
            <person name="Lumbsch H.T."/>
            <person name="Grewe F."/>
        </authorList>
    </citation>
    <scope>NUCLEOTIDE SEQUENCE [LARGE SCALE GENOMIC DNA]</scope>
    <source>
        <strain evidence="1 2">Grewe 0041</strain>
    </source>
</reference>